<protein>
    <recommendedName>
        <fullName evidence="3">Secreted protein</fullName>
    </recommendedName>
</protein>
<keyword evidence="1" id="KW-0732">Signal</keyword>
<reference evidence="2" key="2">
    <citation type="journal article" date="2015" name="Fish Shellfish Immunol.">
        <title>Early steps in the European eel (Anguilla anguilla)-Vibrio vulnificus interaction in the gills: Role of the RtxA13 toxin.</title>
        <authorList>
            <person name="Callol A."/>
            <person name="Pajuelo D."/>
            <person name="Ebbesson L."/>
            <person name="Teles M."/>
            <person name="MacKenzie S."/>
            <person name="Amaro C."/>
        </authorList>
    </citation>
    <scope>NUCLEOTIDE SEQUENCE</scope>
</reference>
<proteinExistence type="predicted"/>
<accession>A0A0E9WGX8</accession>
<dbReference type="PROSITE" id="PS51257">
    <property type="entry name" value="PROKAR_LIPOPROTEIN"/>
    <property type="match status" value="1"/>
</dbReference>
<feature type="signal peptide" evidence="1">
    <location>
        <begin position="1"/>
        <end position="22"/>
    </location>
</feature>
<organism evidence="2">
    <name type="scientific">Anguilla anguilla</name>
    <name type="common">European freshwater eel</name>
    <name type="synonym">Muraena anguilla</name>
    <dbReference type="NCBI Taxonomy" id="7936"/>
    <lineage>
        <taxon>Eukaryota</taxon>
        <taxon>Metazoa</taxon>
        <taxon>Chordata</taxon>
        <taxon>Craniata</taxon>
        <taxon>Vertebrata</taxon>
        <taxon>Euteleostomi</taxon>
        <taxon>Actinopterygii</taxon>
        <taxon>Neopterygii</taxon>
        <taxon>Teleostei</taxon>
        <taxon>Anguilliformes</taxon>
        <taxon>Anguillidae</taxon>
        <taxon>Anguilla</taxon>
    </lineage>
</organism>
<sequence>MRCCTLEFSCVLELVQLTTSLASCVNGEVLPQYKVQTPVCPRTSQFFVCCGKNYGALSVLNEVSHSHV</sequence>
<dbReference type="EMBL" id="GBXM01018923">
    <property type="protein sequence ID" value="JAH89654.1"/>
    <property type="molecule type" value="Transcribed_RNA"/>
</dbReference>
<evidence type="ECO:0008006" key="3">
    <source>
        <dbReference type="Google" id="ProtNLM"/>
    </source>
</evidence>
<dbReference type="AlphaFoldDB" id="A0A0E9WGX8"/>
<feature type="chain" id="PRO_5002434578" description="Secreted protein" evidence="1">
    <location>
        <begin position="23"/>
        <end position="68"/>
    </location>
</feature>
<evidence type="ECO:0000256" key="1">
    <source>
        <dbReference type="SAM" id="SignalP"/>
    </source>
</evidence>
<evidence type="ECO:0000313" key="2">
    <source>
        <dbReference type="EMBL" id="JAH89654.1"/>
    </source>
</evidence>
<name>A0A0E9WGX8_ANGAN</name>
<reference evidence="2" key="1">
    <citation type="submission" date="2014-11" db="EMBL/GenBank/DDBJ databases">
        <authorList>
            <person name="Amaro Gonzalez C."/>
        </authorList>
    </citation>
    <scope>NUCLEOTIDE SEQUENCE</scope>
</reference>